<dbReference type="AlphaFoldDB" id="A0AAV4DA98"/>
<keyword evidence="1" id="KW-0812">Transmembrane</keyword>
<dbReference type="Proteomes" id="UP000735302">
    <property type="component" value="Unassembled WGS sequence"/>
</dbReference>
<protein>
    <submittedName>
        <fullName evidence="2">Uncharacterized protein</fullName>
    </submittedName>
</protein>
<evidence type="ECO:0000313" key="2">
    <source>
        <dbReference type="EMBL" id="GFO41096.1"/>
    </source>
</evidence>
<dbReference type="EMBL" id="BLXT01007666">
    <property type="protein sequence ID" value="GFO41096.1"/>
    <property type="molecule type" value="Genomic_DNA"/>
</dbReference>
<evidence type="ECO:0000256" key="1">
    <source>
        <dbReference type="SAM" id="Phobius"/>
    </source>
</evidence>
<evidence type="ECO:0000313" key="3">
    <source>
        <dbReference type="Proteomes" id="UP000735302"/>
    </source>
</evidence>
<organism evidence="2 3">
    <name type="scientific">Plakobranchus ocellatus</name>
    <dbReference type="NCBI Taxonomy" id="259542"/>
    <lineage>
        <taxon>Eukaryota</taxon>
        <taxon>Metazoa</taxon>
        <taxon>Spiralia</taxon>
        <taxon>Lophotrochozoa</taxon>
        <taxon>Mollusca</taxon>
        <taxon>Gastropoda</taxon>
        <taxon>Heterobranchia</taxon>
        <taxon>Euthyneura</taxon>
        <taxon>Panpulmonata</taxon>
        <taxon>Sacoglossa</taxon>
        <taxon>Placobranchoidea</taxon>
        <taxon>Plakobranchidae</taxon>
        <taxon>Plakobranchus</taxon>
    </lineage>
</organism>
<comment type="caution">
    <text evidence="2">The sequence shown here is derived from an EMBL/GenBank/DDBJ whole genome shotgun (WGS) entry which is preliminary data.</text>
</comment>
<name>A0AAV4DA98_9GAST</name>
<gene>
    <name evidence="2" type="ORF">PoB_006760100</name>
</gene>
<keyword evidence="1" id="KW-1133">Transmembrane helix</keyword>
<feature type="non-terminal residue" evidence="2">
    <location>
        <position position="49"/>
    </location>
</feature>
<feature type="non-terminal residue" evidence="2">
    <location>
        <position position="1"/>
    </location>
</feature>
<keyword evidence="1" id="KW-0472">Membrane</keyword>
<sequence>SSTTLPLIVGIVTPSVCLLALVISLYILWRKRVIFVFRVINMFKAYEDD</sequence>
<feature type="transmembrane region" description="Helical" evidence="1">
    <location>
        <begin position="6"/>
        <end position="29"/>
    </location>
</feature>
<keyword evidence="3" id="KW-1185">Reference proteome</keyword>
<reference evidence="2 3" key="1">
    <citation type="journal article" date="2021" name="Elife">
        <title>Chloroplast acquisition without the gene transfer in kleptoplastic sea slugs, Plakobranchus ocellatus.</title>
        <authorList>
            <person name="Maeda T."/>
            <person name="Takahashi S."/>
            <person name="Yoshida T."/>
            <person name="Shimamura S."/>
            <person name="Takaki Y."/>
            <person name="Nagai Y."/>
            <person name="Toyoda A."/>
            <person name="Suzuki Y."/>
            <person name="Arimoto A."/>
            <person name="Ishii H."/>
            <person name="Satoh N."/>
            <person name="Nishiyama T."/>
            <person name="Hasebe M."/>
            <person name="Maruyama T."/>
            <person name="Minagawa J."/>
            <person name="Obokata J."/>
            <person name="Shigenobu S."/>
        </authorList>
    </citation>
    <scope>NUCLEOTIDE SEQUENCE [LARGE SCALE GENOMIC DNA]</scope>
</reference>
<accession>A0AAV4DA98</accession>
<proteinExistence type="predicted"/>